<dbReference type="InterPro" id="IPR003451">
    <property type="entry name" value="LytB/IspH"/>
</dbReference>
<organism evidence="11 12">
    <name type="scientific">Pelagomonas calceolata</name>
    <dbReference type="NCBI Taxonomy" id="35677"/>
    <lineage>
        <taxon>Eukaryota</taxon>
        <taxon>Sar</taxon>
        <taxon>Stramenopiles</taxon>
        <taxon>Ochrophyta</taxon>
        <taxon>Pelagophyceae</taxon>
        <taxon>Pelagomonadales</taxon>
        <taxon>Pelagomonadaceae</taxon>
        <taxon>Pelagomonas</taxon>
    </lineage>
</organism>
<evidence type="ECO:0000256" key="6">
    <source>
        <dbReference type="ARBA" id="ARBA00023014"/>
    </source>
</evidence>
<dbReference type="OrthoDB" id="1698201at2759"/>
<evidence type="ECO:0000313" key="12">
    <source>
        <dbReference type="Proteomes" id="UP000789595"/>
    </source>
</evidence>
<dbReference type="Proteomes" id="UP000789595">
    <property type="component" value="Unassembled WGS sequence"/>
</dbReference>
<dbReference type="EC" id="1.17.7.4" evidence="10"/>
<keyword evidence="12" id="KW-1185">Reference proteome</keyword>
<reference evidence="11" key="1">
    <citation type="submission" date="2021-11" db="EMBL/GenBank/DDBJ databases">
        <authorList>
            <consortium name="Genoscope - CEA"/>
            <person name="William W."/>
        </authorList>
    </citation>
    <scope>NUCLEOTIDE SEQUENCE</scope>
</reference>
<gene>
    <name evidence="11" type="ORF">PECAL_3P26570</name>
</gene>
<evidence type="ECO:0000256" key="9">
    <source>
        <dbReference type="ARBA" id="ARBA00046335"/>
    </source>
</evidence>
<proteinExistence type="inferred from homology"/>
<evidence type="ECO:0000256" key="8">
    <source>
        <dbReference type="ARBA" id="ARBA00046314"/>
    </source>
</evidence>
<keyword evidence="4" id="KW-0560">Oxidoreductase</keyword>
<dbReference type="GO" id="GO:0051539">
    <property type="term" value="F:4 iron, 4 sulfur cluster binding"/>
    <property type="evidence" value="ECO:0007669"/>
    <property type="project" value="UniProtKB-KW"/>
</dbReference>
<dbReference type="GO" id="GO:0046872">
    <property type="term" value="F:metal ion binding"/>
    <property type="evidence" value="ECO:0007669"/>
    <property type="project" value="UniProtKB-KW"/>
</dbReference>
<comment type="caution">
    <text evidence="11">The sequence shown here is derived from an EMBL/GenBank/DDBJ whole genome shotgun (WGS) entry which is preliminary data.</text>
</comment>
<dbReference type="GO" id="GO:0050992">
    <property type="term" value="P:dimethylallyl diphosphate biosynthetic process"/>
    <property type="evidence" value="ECO:0007669"/>
    <property type="project" value="InterPro"/>
</dbReference>
<dbReference type="NCBIfam" id="TIGR00216">
    <property type="entry name" value="ispH_lytB"/>
    <property type="match status" value="1"/>
</dbReference>
<evidence type="ECO:0000256" key="2">
    <source>
        <dbReference type="ARBA" id="ARBA00022485"/>
    </source>
</evidence>
<sequence length="464" mass="50969">MPSWRLACALAAARCASGLRAPARRAAPRAPRRASASEGTILEAREVANKKAERRRIASSPTFFRTHGDFKEEQAVVQEKMLAEMKSTLLDSMRAGTFETSRGEGNAAVTFRLAQEYGMCWGAERSIELALAATEKYPDKRKHITNELLHNPGVNNMLADAGVEFVDKTADGGKRFDDVSPGDVVILPAFGATLAEMQHFDDMGVTTVDTTCPWVTKVWNVVDKQVAKGMTTVIHGKYAHEEAIATASYCDNYIMVKNIDEAEYVCRYILNPTPEGKEALLAKFAKAMSKGFDPDVHLAKVGLANQTTMYKKETQAIGKLFELTMIQKYPEDASDRFVAFDTICDATQVRQDAIQEMIQDPKVDELDFILVVGGFDSSNTAHLVEIPHDAGKTVFHINEGDCIREDNSVKHRLLNGDVVIENDWLPADRPLKIGVTSGASTPDAYVQDALERLVLLKAAISPAA</sequence>
<keyword evidence="6" id="KW-0411">Iron-sulfur</keyword>
<dbReference type="Gene3D" id="3.40.1010.20">
    <property type="entry name" value="4-hydroxy-3-methylbut-2-enyl diphosphate reductase, catalytic domain"/>
    <property type="match status" value="2"/>
</dbReference>
<dbReference type="AlphaFoldDB" id="A0A8J2SQU3"/>
<evidence type="ECO:0000256" key="1">
    <source>
        <dbReference type="ARBA" id="ARBA00001966"/>
    </source>
</evidence>
<protein>
    <recommendedName>
        <fullName evidence="10">4-hydroxy-3-methylbut-2-enyl diphosphate reductase</fullName>
        <ecNumber evidence="10">1.17.7.4</ecNumber>
    </recommendedName>
</protein>
<dbReference type="GO" id="GO:0051745">
    <property type="term" value="F:4-hydroxy-3-methylbut-2-enyl diphosphate reductase activity"/>
    <property type="evidence" value="ECO:0007669"/>
    <property type="project" value="UniProtKB-EC"/>
</dbReference>
<evidence type="ECO:0000256" key="5">
    <source>
        <dbReference type="ARBA" id="ARBA00023004"/>
    </source>
</evidence>
<evidence type="ECO:0000256" key="3">
    <source>
        <dbReference type="ARBA" id="ARBA00022723"/>
    </source>
</evidence>
<evidence type="ECO:0000313" key="11">
    <source>
        <dbReference type="EMBL" id="CAH0372646.1"/>
    </source>
</evidence>
<dbReference type="Gene3D" id="3.40.50.11270">
    <property type="match status" value="1"/>
</dbReference>
<comment type="cofactor">
    <cofactor evidence="1">
        <name>[4Fe-4S] cluster</name>
        <dbReference type="ChEBI" id="CHEBI:49883"/>
    </cofactor>
</comment>
<dbReference type="PANTHER" id="PTHR31619:SF5">
    <property type="entry name" value="4-HYDROXY-3-METHYLBUT-2-ENYL DIPHOSPHATE REDUCTASE, CHLOROPLASTIC"/>
    <property type="match status" value="1"/>
</dbReference>
<accession>A0A8J2SQU3</accession>
<comment type="pathway">
    <text evidence="8">Isoprenoid biosynthesis; dimethylallyl diphosphate biosynthesis; dimethylallyl diphosphate from (2E)-4-hydroxy-3-methylbutenyl diphosphate: step 1/1.</text>
</comment>
<dbReference type="PANTHER" id="PTHR31619">
    <property type="entry name" value="4-HYDROXY-3-METHYLBUT-2-ENYL DIPHOSPHATE REDUCTASE, CHLOROPLASTIC"/>
    <property type="match status" value="1"/>
</dbReference>
<dbReference type="Pfam" id="PF02401">
    <property type="entry name" value="LYTB"/>
    <property type="match status" value="1"/>
</dbReference>
<dbReference type="GO" id="GO:0019288">
    <property type="term" value="P:isopentenyl diphosphate biosynthetic process, methylerythritol 4-phosphate pathway"/>
    <property type="evidence" value="ECO:0007669"/>
    <property type="project" value="InterPro"/>
</dbReference>
<evidence type="ECO:0000256" key="10">
    <source>
        <dbReference type="ARBA" id="ARBA00047177"/>
    </source>
</evidence>
<keyword evidence="5" id="KW-0408">Iron</keyword>
<dbReference type="NCBIfam" id="NF009911">
    <property type="entry name" value="PRK13371.1"/>
    <property type="match status" value="1"/>
</dbReference>
<keyword evidence="3" id="KW-0479">Metal-binding</keyword>
<comment type="similarity">
    <text evidence="9">Belongs to the IspH family.</text>
</comment>
<dbReference type="EMBL" id="CAKKNE010000003">
    <property type="protein sequence ID" value="CAH0372646.1"/>
    <property type="molecule type" value="Genomic_DNA"/>
</dbReference>
<name>A0A8J2SQU3_9STRA</name>
<dbReference type="CDD" id="cd13944">
    <property type="entry name" value="lytB_ispH"/>
    <property type="match status" value="1"/>
</dbReference>
<keyword evidence="2" id="KW-0004">4Fe-4S</keyword>
<comment type="pathway">
    <text evidence="7">Isoprenoid biosynthesis; isopentenyl diphosphate biosynthesis via DXP pathway; isopentenyl diphosphate from 1-deoxy-D-xylulose 5-phosphate: step 6/6.</text>
</comment>
<evidence type="ECO:0000256" key="4">
    <source>
        <dbReference type="ARBA" id="ARBA00023002"/>
    </source>
</evidence>
<evidence type="ECO:0000256" key="7">
    <source>
        <dbReference type="ARBA" id="ARBA00046313"/>
    </source>
</evidence>